<name>A0A1F5HJ35_9BACT</name>
<reference evidence="12 13" key="1">
    <citation type="journal article" date="2016" name="Nat. Commun.">
        <title>Thousands of microbial genomes shed light on interconnected biogeochemical processes in an aquifer system.</title>
        <authorList>
            <person name="Anantharaman K."/>
            <person name="Brown C.T."/>
            <person name="Hug L.A."/>
            <person name="Sharon I."/>
            <person name="Castelle C.J."/>
            <person name="Probst A.J."/>
            <person name="Thomas B.C."/>
            <person name="Singh A."/>
            <person name="Wilkins M.J."/>
            <person name="Karaoz U."/>
            <person name="Brodie E.L."/>
            <person name="Williams K.H."/>
            <person name="Hubbard S.S."/>
            <person name="Banfield J.F."/>
        </authorList>
    </citation>
    <scope>NUCLEOTIDE SEQUENCE [LARGE SCALE GENOMIC DNA]</scope>
</reference>
<evidence type="ECO:0000256" key="3">
    <source>
        <dbReference type="ARBA" id="ARBA00013008"/>
    </source>
</evidence>
<dbReference type="Pfam" id="PF00185">
    <property type="entry name" value="OTCace"/>
    <property type="match status" value="1"/>
</dbReference>
<proteinExistence type="inferred from homology"/>
<dbReference type="InterPro" id="IPR006132">
    <property type="entry name" value="Asp/Orn_carbamoyltranf_P-bd"/>
</dbReference>
<comment type="similarity">
    <text evidence="2">Belongs to the aspartate/ornithine carbamoyltransferase superfamily. ATCase family.</text>
</comment>
<comment type="caution">
    <text evidence="12">The sequence shown here is derived from an EMBL/GenBank/DDBJ whole genome shotgun (WGS) entry which is preliminary data.</text>
</comment>
<accession>A0A1F5HJ35</accession>
<evidence type="ECO:0000256" key="7">
    <source>
        <dbReference type="ARBA" id="ARBA00048859"/>
    </source>
</evidence>
<dbReference type="InterPro" id="IPR036901">
    <property type="entry name" value="Asp/Orn_carbamoylTrfase_sf"/>
</dbReference>
<dbReference type="PRINTS" id="PR00101">
    <property type="entry name" value="ATCASE"/>
</dbReference>
<dbReference type="EC" id="2.1.3.2" evidence="3 8"/>
<gene>
    <name evidence="12" type="ORF">A3B51_02520</name>
</gene>
<dbReference type="FunFam" id="3.40.50.1370:FF:000001">
    <property type="entry name" value="Aspartate carbamoyltransferase"/>
    <property type="match status" value="1"/>
</dbReference>
<dbReference type="InterPro" id="IPR006131">
    <property type="entry name" value="Asp_carbamoyltransf_Asp/Orn-bd"/>
</dbReference>
<dbReference type="AlphaFoldDB" id="A0A1F5HJ35"/>
<dbReference type="PRINTS" id="PR00100">
    <property type="entry name" value="AOTCASE"/>
</dbReference>
<dbReference type="STRING" id="1797727.A3B51_02520"/>
<dbReference type="GO" id="GO:0044205">
    <property type="term" value="P:'de novo' UMP biosynthetic process"/>
    <property type="evidence" value="ECO:0007669"/>
    <property type="project" value="UniProtKB-UniPathway"/>
</dbReference>
<dbReference type="GO" id="GO:0006520">
    <property type="term" value="P:amino acid metabolic process"/>
    <property type="evidence" value="ECO:0007669"/>
    <property type="project" value="InterPro"/>
</dbReference>
<dbReference type="Proteomes" id="UP000176780">
    <property type="component" value="Unassembled WGS sequence"/>
</dbReference>
<sequence length="311" mass="35522">MNLKHIISASQFDKDTLRQIFSLTDEIKEGNYESRALDGKIMATLFYQPSTRTRLSFESSMLKLGGAVITTENAAEFSSAIKGETLEDTVRVVNFYADVIIIRHPESGATNLASRYSKVPIINAGDGVGEHPTQALMDIYTIFNKLRSTDFTIAICGDHANYRPHHSLSYLLSLYPKVKIIYVSPKMLSMPGKLRQHLKQKKIQFKETENFYDSISKADVIYQGRIPKEYLGKDYKRHVGKYILDKKGLKLIKKSAIIMHPLPRVNEITSDVDKDPRAIYFEEAQNGLFIRMALLLYIFDKVILKYQRISL</sequence>
<evidence type="ECO:0000313" key="13">
    <source>
        <dbReference type="Proteomes" id="UP000176780"/>
    </source>
</evidence>
<dbReference type="InterPro" id="IPR006130">
    <property type="entry name" value="Asp/Orn_carbamoylTrfase"/>
</dbReference>
<dbReference type="NCBIfam" id="NF002032">
    <property type="entry name" value="PRK00856.1"/>
    <property type="match status" value="1"/>
</dbReference>
<keyword evidence="4 9" id="KW-0808">Transferase</keyword>
<dbReference type="GO" id="GO:0006207">
    <property type="term" value="P:'de novo' pyrimidine nucleobase biosynthetic process"/>
    <property type="evidence" value="ECO:0007669"/>
    <property type="project" value="InterPro"/>
</dbReference>
<dbReference type="Gene3D" id="3.40.50.1370">
    <property type="entry name" value="Aspartate/ornithine carbamoyltransferase"/>
    <property type="match status" value="2"/>
</dbReference>
<dbReference type="EMBL" id="MFBQ01000034">
    <property type="protein sequence ID" value="OGE04152.1"/>
    <property type="molecule type" value="Genomic_DNA"/>
</dbReference>
<dbReference type="FunFam" id="3.40.50.1370:FF:000002">
    <property type="entry name" value="Aspartate carbamoyltransferase 2"/>
    <property type="match status" value="1"/>
</dbReference>
<feature type="domain" description="Aspartate/ornithine carbamoyltransferase Asp/Orn-binding" evidence="10">
    <location>
        <begin position="150"/>
        <end position="297"/>
    </location>
</feature>
<dbReference type="PANTHER" id="PTHR45753:SF6">
    <property type="entry name" value="ASPARTATE CARBAMOYLTRANSFERASE"/>
    <property type="match status" value="1"/>
</dbReference>
<comment type="function">
    <text evidence="6">Catalyzes the condensation of carbamoyl phosphate and aspartate to form carbamoyl aspartate and inorganic phosphate, the committed step in the de novo pyrimidine nucleotide biosynthesis pathway.</text>
</comment>
<evidence type="ECO:0000256" key="2">
    <source>
        <dbReference type="ARBA" id="ARBA00008896"/>
    </source>
</evidence>
<dbReference type="GO" id="GO:0004070">
    <property type="term" value="F:aspartate carbamoyltransferase activity"/>
    <property type="evidence" value="ECO:0007669"/>
    <property type="project" value="UniProtKB-UniRule"/>
</dbReference>
<dbReference type="GO" id="GO:0016597">
    <property type="term" value="F:amino acid binding"/>
    <property type="evidence" value="ECO:0007669"/>
    <property type="project" value="InterPro"/>
</dbReference>
<comment type="pathway">
    <text evidence="1">Pyrimidine metabolism; UMP biosynthesis via de novo pathway; (S)-dihydroorotate from bicarbonate: step 2/3.</text>
</comment>
<comment type="catalytic activity">
    <reaction evidence="7">
        <text>carbamoyl phosphate + L-aspartate = N-carbamoyl-L-aspartate + phosphate + H(+)</text>
        <dbReference type="Rhea" id="RHEA:20013"/>
        <dbReference type="ChEBI" id="CHEBI:15378"/>
        <dbReference type="ChEBI" id="CHEBI:29991"/>
        <dbReference type="ChEBI" id="CHEBI:32814"/>
        <dbReference type="ChEBI" id="CHEBI:43474"/>
        <dbReference type="ChEBI" id="CHEBI:58228"/>
        <dbReference type="EC" id="2.1.3.2"/>
    </reaction>
</comment>
<evidence type="ECO:0000259" key="11">
    <source>
        <dbReference type="Pfam" id="PF02729"/>
    </source>
</evidence>
<dbReference type="PANTHER" id="PTHR45753">
    <property type="entry name" value="ORNITHINE CARBAMOYLTRANSFERASE, MITOCHONDRIAL"/>
    <property type="match status" value="1"/>
</dbReference>
<evidence type="ECO:0000256" key="8">
    <source>
        <dbReference type="NCBIfam" id="TIGR00670"/>
    </source>
</evidence>
<protein>
    <recommendedName>
        <fullName evidence="3 8">Aspartate carbamoyltransferase</fullName>
        <ecNumber evidence="3 8">2.1.3.2</ecNumber>
    </recommendedName>
</protein>
<keyword evidence="5" id="KW-0665">Pyrimidine biosynthesis</keyword>
<dbReference type="SUPFAM" id="SSF53671">
    <property type="entry name" value="Aspartate/ornithine carbamoyltransferase"/>
    <property type="match status" value="1"/>
</dbReference>
<evidence type="ECO:0000256" key="5">
    <source>
        <dbReference type="ARBA" id="ARBA00022975"/>
    </source>
</evidence>
<evidence type="ECO:0000313" key="12">
    <source>
        <dbReference type="EMBL" id="OGE04152.1"/>
    </source>
</evidence>
<dbReference type="NCBIfam" id="TIGR00670">
    <property type="entry name" value="asp_carb_tr"/>
    <property type="match status" value="1"/>
</dbReference>
<evidence type="ECO:0000259" key="10">
    <source>
        <dbReference type="Pfam" id="PF00185"/>
    </source>
</evidence>
<dbReference type="InterPro" id="IPR002082">
    <property type="entry name" value="Asp_carbamoyltransf"/>
</dbReference>
<dbReference type="UniPathway" id="UPA00070">
    <property type="reaction ID" value="UER00116"/>
</dbReference>
<evidence type="ECO:0000256" key="1">
    <source>
        <dbReference type="ARBA" id="ARBA00004852"/>
    </source>
</evidence>
<evidence type="ECO:0000256" key="6">
    <source>
        <dbReference type="ARBA" id="ARBA00043884"/>
    </source>
</evidence>
<feature type="non-terminal residue" evidence="12">
    <location>
        <position position="311"/>
    </location>
</feature>
<evidence type="ECO:0000256" key="9">
    <source>
        <dbReference type="RuleBase" id="RU003634"/>
    </source>
</evidence>
<evidence type="ECO:0000256" key="4">
    <source>
        <dbReference type="ARBA" id="ARBA00022679"/>
    </source>
</evidence>
<organism evidence="12 13">
    <name type="scientific">Candidatus Curtissbacteria bacterium RIFCSPLOWO2_01_FULL_41_18</name>
    <dbReference type="NCBI Taxonomy" id="1797727"/>
    <lineage>
        <taxon>Bacteria</taxon>
        <taxon>Candidatus Curtissiibacteriota</taxon>
    </lineage>
</organism>
<feature type="domain" description="Aspartate/ornithine carbamoyltransferase carbamoyl-P binding" evidence="11">
    <location>
        <begin position="4"/>
        <end position="142"/>
    </location>
</feature>
<dbReference type="Pfam" id="PF02729">
    <property type="entry name" value="OTCace_N"/>
    <property type="match status" value="1"/>
</dbReference>